<dbReference type="InterPro" id="IPR000719">
    <property type="entry name" value="Prot_kinase_dom"/>
</dbReference>
<reference evidence="5 6" key="1">
    <citation type="submission" date="2018-10" db="EMBL/GenBank/DDBJ databases">
        <title>Draft genome sequence of Bacillus salarius IM0101, isolated from a hypersaline soil in Inner Mongolia, China.</title>
        <authorList>
            <person name="Yamprayoonswat W."/>
            <person name="Boonvisut S."/>
            <person name="Jumpathong W."/>
            <person name="Sittihan S."/>
            <person name="Ruangsuj P."/>
            <person name="Wanthongcharoen S."/>
            <person name="Thongpramul N."/>
            <person name="Pimmason S."/>
            <person name="Yu B."/>
            <person name="Yasawong M."/>
        </authorList>
    </citation>
    <scope>NUCLEOTIDE SEQUENCE [LARGE SCALE GENOMIC DNA]</scope>
    <source>
        <strain evidence="5 6">IM0101</strain>
    </source>
</reference>
<evidence type="ECO:0000256" key="2">
    <source>
        <dbReference type="SAM" id="MobiDB-lite"/>
    </source>
</evidence>
<dbReference type="PANTHER" id="PTHR44167:SF24">
    <property type="entry name" value="SERINE_THREONINE-PROTEIN KINASE CHK2"/>
    <property type="match status" value="1"/>
</dbReference>
<keyword evidence="6" id="KW-1185">Reference proteome</keyword>
<keyword evidence="1" id="KW-0067">ATP-binding</keyword>
<dbReference type="InterPro" id="IPR017441">
    <property type="entry name" value="Protein_kinase_ATP_BS"/>
</dbReference>
<dbReference type="Gene3D" id="1.10.510.10">
    <property type="entry name" value="Transferase(Phosphotransferase) domain 1"/>
    <property type="match status" value="1"/>
</dbReference>
<dbReference type="SMART" id="SM00220">
    <property type="entry name" value="S_TKc"/>
    <property type="match status" value="1"/>
</dbReference>
<dbReference type="RefSeq" id="WP_125563420.1">
    <property type="nucleotide sequence ID" value="NZ_RBVX01000112.1"/>
</dbReference>
<proteinExistence type="predicted"/>
<keyword evidence="5" id="KW-0808">Transferase</keyword>
<dbReference type="PROSITE" id="PS00107">
    <property type="entry name" value="PROTEIN_KINASE_ATP"/>
    <property type="match status" value="1"/>
</dbReference>
<organism evidence="5 6">
    <name type="scientific">Salibacterium salarium</name>
    <dbReference type="NCBI Taxonomy" id="284579"/>
    <lineage>
        <taxon>Bacteria</taxon>
        <taxon>Bacillati</taxon>
        <taxon>Bacillota</taxon>
        <taxon>Bacilli</taxon>
        <taxon>Bacillales</taxon>
        <taxon>Bacillaceae</taxon>
    </lineage>
</organism>
<feature type="domain" description="Protein kinase" evidence="4">
    <location>
        <begin position="31"/>
        <end position="290"/>
    </location>
</feature>
<feature type="transmembrane region" description="Helical" evidence="3">
    <location>
        <begin position="314"/>
        <end position="336"/>
    </location>
</feature>
<evidence type="ECO:0000256" key="3">
    <source>
        <dbReference type="SAM" id="Phobius"/>
    </source>
</evidence>
<name>A0A3R9PED4_9BACI</name>
<feature type="compositionally biased region" description="Basic and acidic residues" evidence="2">
    <location>
        <begin position="281"/>
        <end position="295"/>
    </location>
</feature>
<dbReference type="Pfam" id="PF00069">
    <property type="entry name" value="Pkinase"/>
    <property type="match status" value="1"/>
</dbReference>
<sequence length="340" mass="39094">MMEKTNFQSKNQAFNLPAGTRWVGKWNKNPYKMIKTLGRGATGVVYLVETRSGQRAVKIGENKMSLTSEINVLRHFSKVQGNVLGPSLLDVDDVEIKGEIYPFFCMEYLHGESLLDFAKKRGTEWVPVFMVQLLGDLDRLHQEGWAFGDLKPENLIITGPPSRVRWFDVGGTTKLGRAVKEYTEFYDRGYWGLGDRKAEPSYDLFSTAMIFIQTAYPRRFKKPTDANADNLDLLRRYIVNSPPLLPYKKILLHALKGKYTDAQVMKKELMEAIENRTSPKKGAEKSSKSVQDVKSKRQKRKTNNKKYKQKEKSLSFRVELILTASFLFLSSVLYFMGQWM</sequence>
<dbReference type="GO" id="GO:0005737">
    <property type="term" value="C:cytoplasm"/>
    <property type="evidence" value="ECO:0007669"/>
    <property type="project" value="TreeGrafter"/>
</dbReference>
<accession>A0A3R9PED4</accession>
<comment type="caution">
    <text evidence="5">The sequence shown here is derived from an EMBL/GenBank/DDBJ whole genome shotgun (WGS) entry which is preliminary data.</text>
</comment>
<dbReference type="Proteomes" id="UP000275076">
    <property type="component" value="Unassembled WGS sequence"/>
</dbReference>
<keyword evidence="3" id="KW-0472">Membrane</keyword>
<dbReference type="InterPro" id="IPR011009">
    <property type="entry name" value="Kinase-like_dom_sf"/>
</dbReference>
<keyword evidence="3" id="KW-0812">Transmembrane</keyword>
<dbReference type="EMBL" id="RBVX01000112">
    <property type="protein sequence ID" value="RSL28961.1"/>
    <property type="molecule type" value="Genomic_DNA"/>
</dbReference>
<gene>
    <name evidence="5" type="ORF">D7Z54_33765</name>
</gene>
<keyword evidence="5" id="KW-0418">Kinase</keyword>
<evidence type="ECO:0000313" key="6">
    <source>
        <dbReference type="Proteomes" id="UP000275076"/>
    </source>
</evidence>
<feature type="binding site" evidence="1">
    <location>
        <position position="58"/>
    </location>
    <ligand>
        <name>ATP</name>
        <dbReference type="ChEBI" id="CHEBI:30616"/>
    </ligand>
</feature>
<feature type="compositionally biased region" description="Basic residues" evidence="2">
    <location>
        <begin position="296"/>
        <end position="308"/>
    </location>
</feature>
<feature type="region of interest" description="Disordered" evidence="2">
    <location>
        <begin position="275"/>
        <end position="308"/>
    </location>
</feature>
<evidence type="ECO:0000259" key="4">
    <source>
        <dbReference type="PROSITE" id="PS50011"/>
    </source>
</evidence>
<dbReference type="GO" id="GO:0005524">
    <property type="term" value="F:ATP binding"/>
    <property type="evidence" value="ECO:0007669"/>
    <property type="project" value="UniProtKB-UniRule"/>
</dbReference>
<evidence type="ECO:0000256" key="1">
    <source>
        <dbReference type="PROSITE-ProRule" id="PRU10141"/>
    </source>
</evidence>
<dbReference type="AlphaFoldDB" id="A0A3R9PED4"/>
<dbReference type="GO" id="GO:0004674">
    <property type="term" value="F:protein serine/threonine kinase activity"/>
    <property type="evidence" value="ECO:0007669"/>
    <property type="project" value="TreeGrafter"/>
</dbReference>
<protein>
    <submittedName>
        <fullName evidence="5">Protein kinase family protein</fullName>
    </submittedName>
</protein>
<evidence type="ECO:0000313" key="5">
    <source>
        <dbReference type="EMBL" id="RSL28961.1"/>
    </source>
</evidence>
<keyword evidence="3" id="KW-1133">Transmembrane helix</keyword>
<dbReference type="SUPFAM" id="SSF56112">
    <property type="entry name" value="Protein kinase-like (PK-like)"/>
    <property type="match status" value="1"/>
</dbReference>
<dbReference type="PROSITE" id="PS50011">
    <property type="entry name" value="PROTEIN_KINASE_DOM"/>
    <property type="match status" value="1"/>
</dbReference>
<dbReference type="PANTHER" id="PTHR44167">
    <property type="entry name" value="OVARIAN-SPECIFIC SERINE/THREONINE-PROTEIN KINASE LOK-RELATED"/>
    <property type="match status" value="1"/>
</dbReference>
<keyword evidence="1" id="KW-0547">Nucleotide-binding</keyword>
<dbReference type="OrthoDB" id="583109at2"/>